<feature type="coiled-coil region" evidence="1">
    <location>
        <begin position="177"/>
        <end position="204"/>
    </location>
</feature>
<keyword evidence="1" id="KW-0175">Coiled coil</keyword>
<organism evidence="3 4">
    <name type="scientific">Phellinidium pouzarii</name>
    <dbReference type="NCBI Taxonomy" id="167371"/>
    <lineage>
        <taxon>Eukaryota</taxon>
        <taxon>Fungi</taxon>
        <taxon>Dikarya</taxon>
        <taxon>Basidiomycota</taxon>
        <taxon>Agaricomycotina</taxon>
        <taxon>Agaricomycetes</taxon>
        <taxon>Hymenochaetales</taxon>
        <taxon>Hymenochaetaceae</taxon>
        <taxon>Phellinidium</taxon>
    </lineage>
</organism>
<feature type="compositionally biased region" description="Basic and acidic residues" evidence="2">
    <location>
        <begin position="98"/>
        <end position="111"/>
    </location>
</feature>
<evidence type="ECO:0000256" key="1">
    <source>
        <dbReference type="SAM" id="Coils"/>
    </source>
</evidence>
<proteinExistence type="predicted"/>
<dbReference type="Proteomes" id="UP000308199">
    <property type="component" value="Unassembled WGS sequence"/>
</dbReference>
<feature type="region of interest" description="Disordered" evidence="2">
    <location>
        <begin position="1"/>
        <end position="112"/>
    </location>
</feature>
<dbReference type="OrthoDB" id="3222645at2759"/>
<feature type="compositionally biased region" description="Basic and acidic residues" evidence="2">
    <location>
        <begin position="58"/>
        <end position="90"/>
    </location>
</feature>
<comment type="caution">
    <text evidence="3">The sequence shown here is derived from an EMBL/GenBank/DDBJ whole genome shotgun (WGS) entry which is preliminary data.</text>
</comment>
<gene>
    <name evidence="3" type="ORF">EW145_g4480</name>
</gene>
<dbReference type="AlphaFoldDB" id="A0A4S4L893"/>
<sequence>MRFRTGNEPEEPRESRKRLLSESEHDSHRHTRMQSEATGSRREFEPQKTSSLSRTRPSVRESKDAVRSSSRVRDRDRDYTRSRRSKDPEQCRSGVGHGIDRSQPCREESPHRSVKSLISTVFHWRRGSQGQDLERVLQAQNNGMKALISRLHAENWKLHDGVRALEDDVCKYQKNHEDAMREAAEHYNRQCAAYEAEKQHTIRQINQLAHTRESLEKALMQKTTLLETRTNELRTAETFLSKYDEIPGDEVVSLVSELNQLVLGIAEKCCDLFSFGKTTPGREKSSDEVEITNQLKSMVGSPLVDFLLSKDHNEDPTIVQLAIQAFLIIGLYDFLKYWPIPPHAGDFRSNYTKLYENIHEKEMQAVAARWRALGSKHLRLGFGIELRHVVSESEQWLKAILQIAGVQASESNTEQLKGDLERLWNLPFEERIAKSQGHGDVKGTSPVLCSTELGLMRVTNIGTPGGAPHKLEEQVISKATVIFEHEIAQMFA</sequence>
<dbReference type="EMBL" id="SGPK01000231">
    <property type="protein sequence ID" value="THH05880.1"/>
    <property type="molecule type" value="Genomic_DNA"/>
</dbReference>
<reference evidence="3 4" key="1">
    <citation type="submission" date="2019-02" db="EMBL/GenBank/DDBJ databases">
        <title>Genome sequencing of the rare red list fungi Phellinidium pouzarii.</title>
        <authorList>
            <person name="Buettner E."/>
            <person name="Kellner H."/>
        </authorList>
    </citation>
    <scope>NUCLEOTIDE SEQUENCE [LARGE SCALE GENOMIC DNA]</scope>
    <source>
        <strain evidence="3 4">DSM 108285</strain>
    </source>
</reference>
<evidence type="ECO:0000256" key="2">
    <source>
        <dbReference type="SAM" id="MobiDB-lite"/>
    </source>
</evidence>
<evidence type="ECO:0000313" key="3">
    <source>
        <dbReference type="EMBL" id="THH05880.1"/>
    </source>
</evidence>
<protein>
    <submittedName>
        <fullName evidence="3">Uncharacterized protein</fullName>
    </submittedName>
</protein>
<accession>A0A4S4L893</accession>
<feature type="compositionally biased region" description="Polar residues" evidence="2">
    <location>
        <begin position="47"/>
        <end position="56"/>
    </location>
</feature>
<evidence type="ECO:0000313" key="4">
    <source>
        <dbReference type="Proteomes" id="UP000308199"/>
    </source>
</evidence>
<name>A0A4S4L893_9AGAM</name>
<keyword evidence="4" id="KW-1185">Reference proteome</keyword>
<feature type="compositionally biased region" description="Basic and acidic residues" evidence="2">
    <location>
        <begin position="1"/>
        <end position="27"/>
    </location>
</feature>